<protein>
    <submittedName>
        <fullName evidence="3">dCTP deaminase</fullName>
    </submittedName>
</protein>
<accession>A0A1S1P3N7</accession>
<sequence length="211" mass="23497">MVGGEEHGMSNATFLTDGQMRFLAQTGHAVVEPFDEAFLRPASVDLRLGDVRYRYKFDHYTLGQEVAGDDYEHEKFEELTLTPGESAFIGLAETIHVPADCVGFIFPRSSVTRLGLSIPPIYMNPGYNGQLPLTIINSTGINVKILPRIRVAQLLCAKLSAHSRQPYDLHPTSKYVDEMVSPSRLHTDEEIRAALDRVIRGTVPSRLLESL</sequence>
<evidence type="ECO:0000313" key="4">
    <source>
        <dbReference type="Proteomes" id="UP000180215"/>
    </source>
</evidence>
<dbReference type="PANTHER" id="PTHR42680">
    <property type="entry name" value="DCTP DEAMINASE"/>
    <property type="match status" value="1"/>
</dbReference>
<reference evidence="3 4" key="1">
    <citation type="submission" date="2016-10" db="EMBL/GenBank/DDBJ databases">
        <title>Draft genome sequence of Methylobacterium extorquens CP3, a seed endophyte of Crotalaria pumila with plant growth-promoting and metal tolerance properties.</title>
        <authorList>
            <person name="Sanchez-Lopez A.S."/>
            <person name="Van Hamme J.D."/>
            <person name="Thijs S."/>
            <person name="Mcammond B.M."/>
            <person name="Stevens V."/>
            <person name="Gonzalez-Chavez M.D.C."/>
            <person name="Vangronsveld J."/>
        </authorList>
    </citation>
    <scope>NUCLEOTIDE SEQUENCE [LARGE SCALE GENOMIC DNA]</scope>
    <source>
        <strain evidence="3 4">CP3</strain>
    </source>
</reference>
<organism evidence="3 4">
    <name type="scientific">Methylorubrum extorquens</name>
    <name type="common">Methylobacterium dichloromethanicum</name>
    <name type="synonym">Methylobacterium extorquens</name>
    <dbReference type="NCBI Taxonomy" id="408"/>
    <lineage>
        <taxon>Bacteria</taxon>
        <taxon>Pseudomonadati</taxon>
        <taxon>Pseudomonadota</taxon>
        <taxon>Alphaproteobacteria</taxon>
        <taxon>Hyphomicrobiales</taxon>
        <taxon>Methylobacteriaceae</taxon>
        <taxon>Methylorubrum</taxon>
    </lineage>
</organism>
<dbReference type="AlphaFoldDB" id="A0A1S1P3N7"/>
<comment type="caution">
    <text evidence="3">The sequence shown here is derived from an EMBL/GenBank/DDBJ whole genome shotgun (WGS) entry which is preliminary data.</text>
</comment>
<dbReference type="CDD" id="cd07557">
    <property type="entry name" value="trimeric_dUTPase"/>
    <property type="match status" value="1"/>
</dbReference>
<proteinExistence type="predicted"/>
<dbReference type="GO" id="GO:0006229">
    <property type="term" value="P:dUTP biosynthetic process"/>
    <property type="evidence" value="ECO:0007669"/>
    <property type="project" value="InterPro"/>
</dbReference>
<dbReference type="Proteomes" id="UP000180215">
    <property type="component" value="Unassembled WGS sequence"/>
</dbReference>
<dbReference type="InterPro" id="IPR033704">
    <property type="entry name" value="dUTPase_trimeric"/>
</dbReference>
<dbReference type="NCBIfam" id="TIGR02274">
    <property type="entry name" value="dCTP_deam"/>
    <property type="match status" value="1"/>
</dbReference>
<dbReference type="EMBL" id="MNAO01000233">
    <property type="protein sequence ID" value="OHV15655.1"/>
    <property type="molecule type" value="Genomic_DNA"/>
</dbReference>
<dbReference type="Pfam" id="PF22769">
    <property type="entry name" value="DCD"/>
    <property type="match status" value="1"/>
</dbReference>
<dbReference type="PANTHER" id="PTHR42680:SF3">
    <property type="entry name" value="DCTP DEAMINASE"/>
    <property type="match status" value="1"/>
</dbReference>
<keyword evidence="1" id="KW-0378">Hydrolase</keyword>
<dbReference type="GO" id="GO:0008829">
    <property type="term" value="F:dCTP deaminase activity"/>
    <property type="evidence" value="ECO:0007669"/>
    <property type="project" value="InterPro"/>
</dbReference>
<name>A0A1S1P3N7_METEX</name>
<evidence type="ECO:0000256" key="1">
    <source>
        <dbReference type="ARBA" id="ARBA00022801"/>
    </source>
</evidence>
<dbReference type="SUPFAM" id="SSF51283">
    <property type="entry name" value="dUTPase-like"/>
    <property type="match status" value="1"/>
</dbReference>
<dbReference type="InterPro" id="IPR011962">
    <property type="entry name" value="dCTP_deaminase"/>
</dbReference>
<evidence type="ECO:0000256" key="2">
    <source>
        <dbReference type="ARBA" id="ARBA00023080"/>
    </source>
</evidence>
<keyword evidence="2" id="KW-0546">Nucleotide metabolism</keyword>
<gene>
    <name evidence="3" type="ORF">BK022_17460</name>
</gene>
<evidence type="ECO:0000313" key="3">
    <source>
        <dbReference type="EMBL" id="OHV15655.1"/>
    </source>
</evidence>
<dbReference type="InterPro" id="IPR036157">
    <property type="entry name" value="dUTPase-like_sf"/>
</dbReference>
<dbReference type="Gene3D" id="2.70.40.10">
    <property type="match status" value="1"/>
</dbReference>